<dbReference type="InterPro" id="IPR017441">
    <property type="entry name" value="Protein_kinase_ATP_BS"/>
</dbReference>
<dbReference type="PROSITE" id="PS50011">
    <property type="entry name" value="PROTEIN_KINASE_DOM"/>
    <property type="match status" value="1"/>
</dbReference>
<evidence type="ECO:0000313" key="11">
    <source>
        <dbReference type="EMBL" id="QOR69915.1"/>
    </source>
</evidence>
<dbReference type="Gene3D" id="1.10.510.10">
    <property type="entry name" value="Transferase(Phosphotransferase) domain 1"/>
    <property type="match status" value="1"/>
</dbReference>
<evidence type="ECO:0000256" key="1">
    <source>
        <dbReference type="ARBA" id="ARBA00012513"/>
    </source>
</evidence>
<evidence type="ECO:0000313" key="12">
    <source>
        <dbReference type="Proteomes" id="UP000593758"/>
    </source>
</evidence>
<evidence type="ECO:0000259" key="10">
    <source>
        <dbReference type="PROSITE" id="PS50011"/>
    </source>
</evidence>
<gene>
    <name evidence="11" type="ORF">IM660_14855</name>
</gene>
<evidence type="ECO:0000256" key="8">
    <source>
        <dbReference type="SAM" id="MobiDB-lite"/>
    </source>
</evidence>
<reference evidence="11 12" key="1">
    <citation type="submission" date="2020-10" db="EMBL/GenBank/DDBJ databases">
        <title>Haloactinobacterium sp. RN3S43, a bacterium isolated from saline soil.</title>
        <authorList>
            <person name="Sun J.-Q."/>
        </authorList>
    </citation>
    <scope>NUCLEOTIDE SEQUENCE [LARGE SCALE GENOMIC DNA]</scope>
    <source>
        <strain evidence="11 12">RN3S43</strain>
    </source>
</reference>
<sequence>MTDLDAPTIPGFQLLRPLGHGGFSDVYLYQQQMPRRDVAIKVLRTDSLTRDARARFAAEAHLMARLSGHTGIADVLAADVDADGEPYLVMEYCPGGSLGEVYRTQSMNVPEVLRLGVRLACALESAHQQGIVHRDVKPANILLTEYGMAVLADFGISTIDDAFPEARTTRLELDMHDHTSSAVGMSLPWAAPEALASPPVSDARSDQYGLTATLYSLLEGRSPHEIPDGPNGSAHLTGRIRSGFVAAMARTDVPPSLEDVLRTGMAHAPSDRFDSCLDLALALQEVQRELGAGVTALEVPRGVGQDLLRLAAADPAPTQIPDGVPSPAAPVTETEGAPGTRLPVAAPGESTWLPGEDAAAAGTPGSAARDNPAQGISAPGEGEELREEAPPSGALSSGRWRAGPATLTPMVPTDLPTDDSPAARTAGRVALIAGVAFVVLALVAGASILVDWFSVPHFSGRTVDNLEVRLTSAGAYDVTVPEGLAPPDEVQSRVVAAVPGPALDEGDTVLLSLDAEVWAQGGTVVLNPHEGEATGTLIEVEAGALRDGLDLAEPVTPGLVVLAAAPEAYFVNVAPELGIAASESTLVLVHVIEE</sequence>
<evidence type="ECO:0000256" key="5">
    <source>
        <dbReference type="ARBA" id="ARBA00022777"/>
    </source>
</evidence>
<feature type="binding site" evidence="7">
    <location>
        <position position="41"/>
    </location>
    <ligand>
        <name>ATP</name>
        <dbReference type="ChEBI" id="CHEBI:30616"/>
    </ligand>
</feature>
<evidence type="ECO:0000256" key="6">
    <source>
        <dbReference type="ARBA" id="ARBA00022840"/>
    </source>
</evidence>
<dbReference type="InterPro" id="IPR011009">
    <property type="entry name" value="Kinase-like_dom_sf"/>
</dbReference>
<dbReference type="RefSeq" id="WP_193496625.1">
    <property type="nucleotide sequence ID" value="NZ_CP063169.1"/>
</dbReference>
<organism evidence="11 12">
    <name type="scientific">Ruania alkalisoli</name>
    <dbReference type="NCBI Taxonomy" id="2779775"/>
    <lineage>
        <taxon>Bacteria</taxon>
        <taxon>Bacillati</taxon>
        <taxon>Actinomycetota</taxon>
        <taxon>Actinomycetes</taxon>
        <taxon>Micrococcales</taxon>
        <taxon>Ruaniaceae</taxon>
        <taxon>Ruania</taxon>
    </lineage>
</organism>
<feature type="domain" description="Protein kinase" evidence="10">
    <location>
        <begin position="12"/>
        <end position="290"/>
    </location>
</feature>
<dbReference type="EC" id="2.7.11.1" evidence="1"/>
<dbReference type="Pfam" id="PF00069">
    <property type="entry name" value="Pkinase"/>
    <property type="match status" value="1"/>
</dbReference>
<protein>
    <recommendedName>
        <fullName evidence="1">non-specific serine/threonine protein kinase</fullName>
        <ecNumber evidence="1">2.7.11.1</ecNumber>
    </recommendedName>
</protein>
<dbReference type="PROSITE" id="PS00108">
    <property type="entry name" value="PROTEIN_KINASE_ST"/>
    <property type="match status" value="1"/>
</dbReference>
<keyword evidence="12" id="KW-1185">Reference proteome</keyword>
<evidence type="ECO:0000256" key="3">
    <source>
        <dbReference type="ARBA" id="ARBA00022679"/>
    </source>
</evidence>
<dbReference type="CDD" id="cd14014">
    <property type="entry name" value="STKc_PknB_like"/>
    <property type="match status" value="1"/>
</dbReference>
<keyword evidence="6 7" id="KW-0067">ATP-binding</keyword>
<dbReference type="PANTHER" id="PTHR43289">
    <property type="entry name" value="MITOGEN-ACTIVATED PROTEIN KINASE KINASE KINASE 20-RELATED"/>
    <property type="match status" value="1"/>
</dbReference>
<feature type="compositionally biased region" description="Low complexity" evidence="8">
    <location>
        <begin position="358"/>
        <end position="368"/>
    </location>
</feature>
<keyword evidence="9" id="KW-0472">Membrane</keyword>
<keyword evidence="9" id="KW-1133">Transmembrane helix</keyword>
<evidence type="ECO:0000256" key="7">
    <source>
        <dbReference type="PROSITE-ProRule" id="PRU10141"/>
    </source>
</evidence>
<feature type="transmembrane region" description="Helical" evidence="9">
    <location>
        <begin position="429"/>
        <end position="453"/>
    </location>
</feature>
<dbReference type="KEGG" id="halt:IM660_14855"/>
<dbReference type="PANTHER" id="PTHR43289:SF6">
    <property type="entry name" value="SERINE_THREONINE-PROTEIN KINASE NEKL-3"/>
    <property type="match status" value="1"/>
</dbReference>
<evidence type="ECO:0000256" key="9">
    <source>
        <dbReference type="SAM" id="Phobius"/>
    </source>
</evidence>
<feature type="region of interest" description="Disordered" evidence="8">
    <location>
        <begin position="316"/>
        <end position="416"/>
    </location>
</feature>
<dbReference type="Proteomes" id="UP000593758">
    <property type="component" value="Chromosome"/>
</dbReference>
<dbReference type="AlphaFoldDB" id="A0A7M1SR14"/>
<keyword evidence="9" id="KW-0812">Transmembrane</keyword>
<dbReference type="SMART" id="SM00220">
    <property type="entry name" value="S_TKc"/>
    <property type="match status" value="1"/>
</dbReference>
<dbReference type="SUPFAM" id="SSF56112">
    <property type="entry name" value="Protein kinase-like (PK-like)"/>
    <property type="match status" value="1"/>
</dbReference>
<accession>A0A7M1SR14</accession>
<dbReference type="InterPro" id="IPR008271">
    <property type="entry name" value="Ser/Thr_kinase_AS"/>
</dbReference>
<evidence type="ECO:0000256" key="4">
    <source>
        <dbReference type="ARBA" id="ARBA00022741"/>
    </source>
</evidence>
<keyword evidence="2" id="KW-0723">Serine/threonine-protein kinase</keyword>
<keyword evidence="4 7" id="KW-0547">Nucleotide-binding</keyword>
<dbReference type="GO" id="GO:0004674">
    <property type="term" value="F:protein serine/threonine kinase activity"/>
    <property type="evidence" value="ECO:0007669"/>
    <property type="project" value="UniProtKB-KW"/>
</dbReference>
<name>A0A7M1SR14_9MICO</name>
<proteinExistence type="predicted"/>
<dbReference type="InterPro" id="IPR000719">
    <property type="entry name" value="Prot_kinase_dom"/>
</dbReference>
<dbReference type="EMBL" id="CP063169">
    <property type="protein sequence ID" value="QOR69915.1"/>
    <property type="molecule type" value="Genomic_DNA"/>
</dbReference>
<keyword evidence="5 11" id="KW-0418">Kinase</keyword>
<dbReference type="GO" id="GO:0005524">
    <property type="term" value="F:ATP binding"/>
    <property type="evidence" value="ECO:0007669"/>
    <property type="project" value="UniProtKB-UniRule"/>
</dbReference>
<dbReference type="PROSITE" id="PS00107">
    <property type="entry name" value="PROTEIN_KINASE_ATP"/>
    <property type="match status" value="1"/>
</dbReference>
<evidence type="ECO:0000256" key="2">
    <source>
        <dbReference type="ARBA" id="ARBA00022527"/>
    </source>
</evidence>
<keyword evidence="3" id="KW-0808">Transferase</keyword>